<dbReference type="EMBL" id="CAXKWB010035804">
    <property type="protein sequence ID" value="CAL4147326.1"/>
    <property type="molecule type" value="Genomic_DNA"/>
</dbReference>
<keyword evidence="4 7" id="KW-0863">Zinc-finger</keyword>
<dbReference type="PANTHER" id="PTHR24376">
    <property type="entry name" value="ZINC FINGER PROTEIN"/>
    <property type="match status" value="1"/>
</dbReference>
<dbReference type="PROSITE" id="PS50157">
    <property type="entry name" value="ZINC_FINGER_C2H2_2"/>
    <property type="match status" value="3"/>
</dbReference>
<evidence type="ECO:0000256" key="3">
    <source>
        <dbReference type="ARBA" id="ARBA00022737"/>
    </source>
</evidence>
<keyword evidence="2" id="KW-0479">Metal-binding</keyword>
<evidence type="ECO:0000256" key="5">
    <source>
        <dbReference type="ARBA" id="ARBA00022833"/>
    </source>
</evidence>
<dbReference type="GO" id="GO:0008270">
    <property type="term" value="F:zinc ion binding"/>
    <property type="evidence" value="ECO:0007669"/>
    <property type="project" value="UniProtKB-KW"/>
</dbReference>
<evidence type="ECO:0000259" key="8">
    <source>
        <dbReference type="PROSITE" id="PS50157"/>
    </source>
</evidence>
<keyword evidence="10" id="KW-1185">Reference proteome</keyword>
<dbReference type="Pfam" id="PF00096">
    <property type="entry name" value="zf-C2H2"/>
    <property type="match status" value="2"/>
</dbReference>
<organism evidence="9 10">
    <name type="scientific">Meganyctiphanes norvegica</name>
    <name type="common">Northern krill</name>
    <name type="synonym">Thysanopoda norvegica</name>
    <dbReference type="NCBI Taxonomy" id="48144"/>
    <lineage>
        <taxon>Eukaryota</taxon>
        <taxon>Metazoa</taxon>
        <taxon>Ecdysozoa</taxon>
        <taxon>Arthropoda</taxon>
        <taxon>Crustacea</taxon>
        <taxon>Multicrustacea</taxon>
        <taxon>Malacostraca</taxon>
        <taxon>Eumalacostraca</taxon>
        <taxon>Eucarida</taxon>
        <taxon>Euphausiacea</taxon>
        <taxon>Euphausiidae</taxon>
        <taxon>Meganyctiphanes</taxon>
    </lineage>
</organism>
<dbReference type="SUPFAM" id="SSF57667">
    <property type="entry name" value="beta-beta-alpha zinc fingers"/>
    <property type="match status" value="2"/>
</dbReference>
<feature type="domain" description="C2H2-type" evidence="8">
    <location>
        <begin position="1"/>
        <end position="19"/>
    </location>
</feature>
<comment type="subcellular location">
    <subcellularLocation>
        <location evidence="1">Nucleus</location>
    </subcellularLocation>
</comment>
<dbReference type="Proteomes" id="UP001497623">
    <property type="component" value="Unassembled WGS sequence"/>
</dbReference>
<dbReference type="FunFam" id="3.30.160.60:FF:002343">
    <property type="entry name" value="Zinc finger protein 33A"/>
    <property type="match status" value="1"/>
</dbReference>
<dbReference type="InterPro" id="IPR013087">
    <property type="entry name" value="Znf_C2H2_type"/>
</dbReference>
<dbReference type="PROSITE" id="PS00028">
    <property type="entry name" value="ZINC_FINGER_C2H2_1"/>
    <property type="match status" value="2"/>
</dbReference>
<keyword evidence="3" id="KW-0677">Repeat</keyword>
<evidence type="ECO:0000256" key="2">
    <source>
        <dbReference type="ARBA" id="ARBA00022723"/>
    </source>
</evidence>
<dbReference type="Gene3D" id="3.30.160.60">
    <property type="entry name" value="Classic Zinc Finger"/>
    <property type="match status" value="4"/>
</dbReference>
<dbReference type="FunFam" id="3.30.160.60:FF:000052">
    <property type="entry name" value="zinc finger protein 546 isoform X1"/>
    <property type="match status" value="1"/>
</dbReference>
<evidence type="ECO:0000256" key="7">
    <source>
        <dbReference type="PROSITE-ProRule" id="PRU00042"/>
    </source>
</evidence>
<evidence type="ECO:0000256" key="4">
    <source>
        <dbReference type="ARBA" id="ARBA00022771"/>
    </source>
</evidence>
<sequence>FKRNSSLTQHKRTHIMEKPYQCNLCDKSFSQKAGLKTHQFRNHIKPYKCKQCKMTFSRSLSLARHKRTCTHQRTHWEKPYKCNQCDKTLLGMSSFTIHI</sequence>
<accession>A0AAV2RY05</accession>
<comment type="caution">
    <text evidence="9">The sequence shown here is derived from an EMBL/GenBank/DDBJ whole genome shotgun (WGS) entry which is preliminary data.</text>
</comment>
<proteinExistence type="predicted"/>
<gene>
    <name evidence="9" type="ORF">MNOR_LOCUS30012</name>
</gene>
<evidence type="ECO:0000313" key="10">
    <source>
        <dbReference type="Proteomes" id="UP001497623"/>
    </source>
</evidence>
<evidence type="ECO:0000313" key="9">
    <source>
        <dbReference type="EMBL" id="CAL4147326.1"/>
    </source>
</evidence>
<dbReference type="GO" id="GO:0006355">
    <property type="term" value="P:regulation of DNA-templated transcription"/>
    <property type="evidence" value="ECO:0007669"/>
    <property type="project" value="UniProtKB-ARBA"/>
</dbReference>
<evidence type="ECO:0000256" key="1">
    <source>
        <dbReference type="ARBA" id="ARBA00004123"/>
    </source>
</evidence>
<feature type="non-terminal residue" evidence="9">
    <location>
        <position position="99"/>
    </location>
</feature>
<evidence type="ECO:0000256" key="6">
    <source>
        <dbReference type="ARBA" id="ARBA00023242"/>
    </source>
</evidence>
<dbReference type="InterPro" id="IPR036236">
    <property type="entry name" value="Znf_C2H2_sf"/>
</dbReference>
<feature type="domain" description="C2H2-type" evidence="8">
    <location>
        <begin position="20"/>
        <end position="48"/>
    </location>
</feature>
<keyword evidence="5" id="KW-0862">Zinc</keyword>
<keyword evidence="6" id="KW-0539">Nucleus</keyword>
<dbReference type="AlphaFoldDB" id="A0AAV2RY05"/>
<name>A0AAV2RY05_MEGNR</name>
<feature type="domain" description="C2H2-type" evidence="8">
    <location>
        <begin position="47"/>
        <end position="71"/>
    </location>
</feature>
<dbReference type="FunFam" id="3.30.160.60:FF:000446">
    <property type="entry name" value="Zinc finger protein"/>
    <property type="match status" value="1"/>
</dbReference>
<reference evidence="9 10" key="1">
    <citation type="submission" date="2024-05" db="EMBL/GenBank/DDBJ databases">
        <authorList>
            <person name="Wallberg A."/>
        </authorList>
    </citation>
    <scope>NUCLEOTIDE SEQUENCE [LARGE SCALE GENOMIC DNA]</scope>
</reference>
<dbReference type="GO" id="GO:0005634">
    <property type="term" value="C:nucleus"/>
    <property type="evidence" value="ECO:0007669"/>
    <property type="project" value="UniProtKB-SubCell"/>
</dbReference>
<feature type="non-terminal residue" evidence="9">
    <location>
        <position position="1"/>
    </location>
</feature>
<protein>
    <recommendedName>
        <fullName evidence="8">C2H2-type domain-containing protein</fullName>
    </recommendedName>
</protein>
<dbReference type="SMART" id="SM00355">
    <property type="entry name" value="ZnF_C2H2"/>
    <property type="match status" value="2"/>
</dbReference>